<proteinExistence type="predicted"/>
<sequence length="465" mass="51919">MDASTKSPDPADPRPPSDTPDDESKHDLIGGPFAVIESDPGVFTTLVRTLGVQGLQVVELYDIEPWASDHLHPIYGLVFCFLWKKDNDALPKKESNGVVDGEDDSAKLWFANQLSDDACASMAILNVLLNVEEVDIGERLREFRNETEMMSSPMKGLAVSNIHVIRQTHNALARPADIRGATNALAIKTLDDAAKVERSMKPPPAKRRKLATTKKKKPVNTDGDLNQEEAYHFIGYVPFRGKVWELDGLKSGPVEVGELPSSPSHSGSGTTVHQSWMDVVRPVLRMKMRKYGGGDDETGSIRFNLLAIAKDQFCKFSDQLELLKRERNTLERRLNDAYPEGWGNKVDPALLNSVADVFTTSASFQNPTAPVFALDFGAQKMERDLQIMGMPLGELPGAWERCIENALSVKTSVEDELEKPRLANTENIKRTFDYEPFIKEFLRLCRREGKLVPFLNRKKQRAGAR</sequence>
<evidence type="ECO:0000313" key="2">
    <source>
        <dbReference type="Proteomes" id="UP000886501"/>
    </source>
</evidence>
<evidence type="ECO:0000313" key="1">
    <source>
        <dbReference type="EMBL" id="KAF9649505.1"/>
    </source>
</evidence>
<accession>A0ACB6ZI82</accession>
<organism evidence="1 2">
    <name type="scientific">Thelephora ganbajun</name>
    <name type="common">Ganba fungus</name>
    <dbReference type="NCBI Taxonomy" id="370292"/>
    <lineage>
        <taxon>Eukaryota</taxon>
        <taxon>Fungi</taxon>
        <taxon>Dikarya</taxon>
        <taxon>Basidiomycota</taxon>
        <taxon>Agaricomycotina</taxon>
        <taxon>Agaricomycetes</taxon>
        <taxon>Thelephorales</taxon>
        <taxon>Thelephoraceae</taxon>
        <taxon>Thelephora</taxon>
    </lineage>
</organism>
<dbReference type="Proteomes" id="UP000886501">
    <property type="component" value="Unassembled WGS sequence"/>
</dbReference>
<dbReference type="EMBL" id="MU117997">
    <property type="protein sequence ID" value="KAF9649505.1"/>
    <property type="molecule type" value="Genomic_DNA"/>
</dbReference>
<keyword evidence="2" id="KW-1185">Reference proteome</keyword>
<comment type="caution">
    <text evidence="1">The sequence shown here is derived from an EMBL/GenBank/DDBJ whole genome shotgun (WGS) entry which is preliminary data.</text>
</comment>
<reference evidence="1" key="2">
    <citation type="journal article" date="2020" name="Nat. Commun.">
        <title>Large-scale genome sequencing of mycorrhizal fungi provides insights into the early evolution of symbiotic traits.</title>
        <authorList>
            <person name="Miyauchi S."/>
            <person name="Kiss E."/>
            <person name="Kuo A."/>
            <person name="Drula E."/>
            <person name="Kohler A."/>
            <person name="Sanchez-Garcia M."/>
            <person name="Morin E."/>
            <person name="Andreopoulos B."/>
            <person name="Barry K.W."/>
            <person name="Bonito G."/>
            <person name="Buee M."/>
            <person name="Carver A."/>
            <person name="Chen C."/>
            <person name="Cichocki N."/>
            <person name="Clum A."/>
            <person name="Culley D."/>
            <person name="Crous P.W."/>
            <person name="Fauchery L."/>
            <person name="Girlanda M."/>
            <person name="Hayes R.D."/>
            <person name="Keri Z."/>
            <person name="LaButti K."/>
            <person name="Lipzen A."/>
            <person name="Lombard V."/>
            <person name="Magnuson J."/>
            <person name="Maillard F."/>
            <person name="Murat C."/>
            <person name="Nolan M."/>
            <person name="Ohm R.A."/>
            <person name="Pangilinan J."/>
            <person name="Pereira M.F."/>
            <person name="Perotto S."/>
            <person name="Peter M."/>
            <person name="Pfister S."/>
            <person name="Riley R."/>
            <person name="Sitrit Y."/>
            <person name="Stielow J.B."/>
            <person name="Szollosi G."/>
            <person name="Zifcakova L."/>
            <person name="Stursova M."/>
            <person name="Spatafora J.W."/>
            <person name="Tedersoo L."/>
            <person name="Vaario L.M."/>
            <person name="Yamada A."/>
            <person name="Yan M."/>
            <person name="Wang P."/>
            <person name="Xu J."/>
            <person name="Bruns T."/>
            <person name="Baldrian P."/>
            <person name="Vilgalys R."/>
            <person name="Dunand C."/>
            <person name="Henrissat B."/>
            <person name="Grigoriev I.V."/>
            <person name="Hibbett D."/>
            <person name="Nagy L.G."/>
            <person name="Martin F.M."/>
        </authorList>
    </citation>
    <scope>NUCLEOTIDE SEQUENCE</scope>
    <source>
        <strain evidence="1">P2</strain>
    </source>
</reference>
<name>A0ACB6ZI82_THEGA</name>
<protein>
    <submittedName>
        <fullName evidence="1">Cysteine proteinase</fullName>
    </submittedName>
</protein>
<gene>
    <name evidence="1" type="ORF">BDM02DRAFT_3186263</name>
</gene>
<reference evidence="1" key="1">
    <citation type="submission" date="2019-10" db="EMBL/GenBank/DDBJ databases">
        <authorList>
            <consortium name="DOE Joint Genome Institute"/>
            <person name="Kuo A."/>
            <person name="Miyauchi S."/>
            <person name="Kiss E."/>
            <person name="Drula E."/>
            <person name="Kohler A."/>
            <person name="Sanchez-Garcia M."/>
            <person name="Andreopoulos B."/>
            <person name="Barry K.W."/>
            <person name="Bonito G."/>
            <person name="Buee M."/>
            <person name="Carver A."/>
            <person name="Chen C."/>
            <person name="Cichocki N."/>
            <person name="Clum A."/>
            <person name="Culley D."/>
            <person name="Crous P.W."/>
            <person name="Fauchery L."/>
            <person name="Girlanda M."/>
            <person name="Hayes R."/>
            <person name="Keri Z."/>
            <person name="Labutti K."/>
            <person name="Lipzen A."/>
            <person name="Lombard V."/>
            <person name="Magnuson J."/>
            <person name="Maillard F."/>
            <person name="Morin E."/>
            <person name="Murat C."/>
            <person name="Nolan M."/>
            <person name="Ohm R."/>
            <person name="Pangilinan J."/>
            <person name="Pereira M."/>
            <person name="Perotto S."/>
            <person name="Peter M."/>
            <person name="Riley R."/>
            <person name="Sitrit Y."/>
            <person name="Stielow B."/>
            <person name="Szollosi G."/>
            <person name="Zifcakova L."/>
            <person name="Stursova M."/>
            <person name="Spatafora J.W."/>
            <person name="Tedersoo L."/>
            <person name="Vaario L.-M."/>
            <person name="Yamada A."/>
            <person name="Yan M."/>
            <person name="Wang P."/>
            <person name="Xu J."/>
            <person name="Bruns T."/>
            <person name="Baldrian P."/>
            <person name="Vilgalys R."/>
            <person name="Henrissat B."/>
            <person name="Grigoriev I.V."/>
            <person name="Hibbett D."/>
            <person name="Nagy L.G."/>
            <person name="Martin F.M."/>
        </authorList>
    </citation>
    <scope>NUCLEOTIDE SEQUENCE</scope>
    <source>
        <strain evidence="1">P2</strain>
    </source>
</reference>